<organism evidence="1 2">
    <name type="scientific">Microbulbifer taiwanensis</name>
    <dbReference type="NCBI Taxonomy" id="986746"/>
    <lineage>
        <taxon>Bacteria</taxon>
        <taxon>Pseudomonadati</taxon>
        <taxon>Pseudomonadota</taxon>
        <taxon>Gammaproteobacteria</taxon>
        <taxon>Cellvibrionales</taxon>
        <taxon>Microbulbiferaceae</taxon>
        <taxon>Microbulbifer</taxon>
    </lineage>
</organism>
<evidence type="ECO:0000313" key="1">
    <source>
        <dbReference type="EMBL" id="MFC6631766.1"/>
    </source>
</evidence>
<dbReference type="RefSeq" id="WP_193193965.1">
    <property type="nucleotide sequence ID" value="NZ_JACZFR010000052.1"/>
</dbReference>
<dbReference type="Proteomes" id="UP001596425">
    <property type="component" value="Unassembled WGS sequence"/>
</dbReference>
<gene>
    <name evidence="1" type="ORF">ACFQBM_00660</name>
</gene>
<dbReference type="EMBL" id="JBHSVR010000001">
    <property type="protein sequence ID" value="MFC6631766.1"/>
    <property type="molecule type" value="Genomic_DNA"/>
</dbReference>
<proteinExistence type="predicted"/>
<name>A0ABW1YGW1_9GAMM</name>
<sequence length="94" mass="10473">MRLMMQVLIPVDKGNAGVADGSLPAAIEEFVKAANPEAAYFHLSDGKRAATFIFEEKEQAKLVEYNETFFEVMNAEICIQPVLLLEELRGNLAR</sequence>
<evidence type="ECO:0000313" key="2">
    <source>
        <dbReference type="Proteomes" id="UP001596425"/>
    </source>
</evidence>
<comment type="caution">
    <text evidence="1">The sequence shown here is derived from an EMBL/GenBank/DDBJ whole genome shotgun (WGS) entry which is preliminary data.</text>
</comment>
<reference evidence="2" key="1">
    <citation type="journal article" date="2019" name="Int. J. Syst. Evol. Microbiol.">
        <title>The Global Catalogue of Microorganisms (GCM) 10K type strain sequencing project: providing services to taxonomists for standard genome sequencing and annotation.</title>
        <authorList>
            <consortium name="The Broad Institute Genomics Platform"/>
            <consortium name="The Broad Institute Genome Sequencing Center for Infectious Disease"/>
            <person name="Wu L."/>
            <person name="Ma J."/>
        </authorList>
    </citation>
    <scope>NUCLEOTIDE SEQUENCE [LARGE SCALE GENOMIC DNA]</scope>
    <source>
        <strain evidence="2">CGMCC 1.13718</strain>
    </source>
</reference>
<keyword evidence="2" id="KW-1185">Reference proteome</keyword>
<protein>
    <recommendedName>
        <fullName evidence="3">DUF3303 domain-containing protein</fullName>
    </recommendedName>
</protein>
<evidence type="ECO:0008006" key="3">
    <source>
        <dbReference type="Google" id="ProtNLM"/>
    </source>
</evidence>
<accession>A0ABW1YGW1</accession>